<organism evidence="1 2">
    <name type="scientific">Neophaeococcomyces mojaviensis</name>
    <dbReference type="NCBI Taxonomy" id="3383035"/>
    <lineage>
        <taxon>Eukaryota</taxon>
        <taxon>Fungi</taxon>
        <taxon>Dikarya</taxon>
        <taxon>Ascomycota</taxon>
        <taxon>Pezizomycotina</taxon>
        <taxon>Eurotiomycetes</taxon>
        <taxon>Chaetothyriomycetidae</taxon>
        <taxon>Chaetothyriales</taxon>
        <taxon>Chaetothyriales incertae sedis</taxon>
        <taxon>Neophaeococcomyces</taxon>
    </lineage>
</organism>
<comment type="caution">
    <text evidence="1">The sequence shown here is derived from an EMBL/GenBank/DDBJ whole genome shotgun (WGS) entry which is preliminary data.</text>
</comment>
<protein>
    <submittedName>
        <fullName evidence="1">Uncharacterized protein</fullName>
    </submittedName>
</protein>
<sequence>MLLTTTAWFSLLPCLTSAALHEHRLKHAQVHHDHKREITTRQSASTNGLMIQGFEWYVVKDSQHWNRLNGQLEKLAGIGIDRIWIPPATKANAYNSTGYDVYDLWDLGEFGQKGHVATSYGTKEELVALSDNATALGITLLADGVINQRSGADKATPCSAHKVNPTNRLESISSSQTISAWVDFTFPGRGGKYSNKTWTCDDFTGVDYDDTTKESAIWKIEADDNDFATDVSTENGNYDYLTLADVAYHNPSVQEDVKAWGSWVVEQLGLSGFRLDAAKHISRAFLLDWITSIKAQTGKSDLLFVAEYLTGDPAVVQSFADGLNNTVSVFDTPLQTKFHEFSTGDQMNLATVFDYTWLSTRPDQAVTYVMNHDTQVGQALESLNVQGWFLPLAYALILLREAGYPCLFYGDMYGTYNDNGAFTAPPYAKMIADLALARKYFAYGTQTDYLDSTNVVGWTRQGDSDHPEGLAVIMSNAQGGDQTKTMNVGTQHAGETWSSLFGGTGAVTISDDGTAEFIAGAGTVNMYTRADASQRSGFGSWDVSL</sequence>
<evidence type="ECO:0000313" key="2">
    <source>
        <dbReference type="Proteomes" id="UP001172386"/>
    </source>
</evidence>
<keyword evidence="2" id="KW-1185">Reference proteome</keyword>
<evidence type="ECO:0000313" key="1">
    <source>
        <dbReference type="EMBL" id="KAJ9655194.1"/>
    </source>
</evidence>
<gene>
    <name evidence="1" type="ORF">H2198_005890</name>
</gene>
<accession>A0ACC3A4W3</accession>
<reference evidence="1" key="1">
    <citation type="submission" date="2022-10" db="EMBL/GenBank/DDBJ databases">
        <title>Culturing micro-colonial fungi from biological soil crusts in the Mojave desert and describing Neophaeococcomyces mojavensis, and introducing the new genera and species Taxawa tesnikishii.</title>
        <authorList>
            <person name="Kurbessoian T."/>
            <person name="Stajich J.E."/>
        </authorList>
    </citation>
    <scope>NUCLEOTIDE SEQUENCE</scope>
    <source>
        <strain evidence="1">JES_112</strain>
    </source>
</reference>
<dbReference type="Proteomes" id="UP001172386">
    <property type="component" value="Unassembled WGS sequence"/>
</dbReference>
<name>A0ACC3A4W3_9EURO</name>
<dbReference type="EMBL" id="JAPDRQ010000102">
    <property type="protein sequence ID" value="KAJ9655194.1"/>
    <property type="molecule type" value="Genomic_DNA"/>
</dbReference>
<proteinExistence type="predicted"/>